<keyword evidence="5 9" id="KW-1133">Transmembrane helix</keyword>
<keyword evidence="8" id="KW-0325">Glycoprotein</keyword>
<dbReference type="Pfam" id="PF00060">
    <property type="entry name" value="Lig_chan"/>
    <property type="match status" value="1"/>
</dbReference>
<organism evidence="11 12">
    <name type="scientific">Bemisia tabaci</name>
    <name type="common">Sweetpotato whitefly</name>
    <name type="synonym">Aleurodes tabaci</name>
    <dbReference type="NCBI Taxonomy" id="7038"/>
    <lineage>
        <taxon>Eukaryota</taxon>
        <taxon>Metazoa</taxon>
        <taxon>Ecdysozoa</taxon>
        <taxon>Arthropoda</taxon>
        <taxon>Hexapoda</taxon>
        <taxon>Insecta</taxon>
        <taxon>Pterygota</taxon>
        <taxon>Neoptera</taxon>
        <taxon>Paraneoptera</taxon>
        <taxon>Hemiptera</taxon>
        <taxon>Sternorrhyncha</taxon>
        <taxon>Aleyrodoidea</taxon>
        <taxon>Aleyrodidae</taxon>
        <taxon>Aleyrodinae</taxon>
        <taxon>Bemisia</taxon>
    </lineage>
</organism>
<evidence type="ECO:0000256" key="2">
    <source>
        <dbReference type="ARBA" id="ARBA00008685"/>
    </source>
</evidence>
<keyword evidence="6 9" id="KW-0472">Membrane</keyword>
<evidence type="ECO:0000259" key="10">
    <source>
        <dbReference type="Pfam" id="PF00060"/>
    </source>
</evidence>
<dbReference type="PANTHER" id="PTHR42643:SF24">
    <property type="entry name" value="IONOTROPIC RECEPTOR 60A"/>
    <property type="match status" value="1"/>
</dbReference>
<dbReference type="GO" id="GO:0015276">
    <property type="term" value="F:ligand-gated monoatomic ion channel activity"/>
    <property type="evidence" value="ECO:0007669"/>
    <property type="project" value="InterPro"/>
</dbReference>
<dbReference type="Gene3D" id="1.10.287.70">
    <property type="match status" value="1"/>
</dbReference>
<dbReference type="GO" id="GO:0050906">
    <property type="term" value="P:detection of stimulus involved in sensory perception"/>
    <property type="evidence" value="ECO:0007669"/>
    <property type="project" value="UniProtKB-ARBA"/>
</dbReference>
<evidence type="ECO:0000256" key="8">
    <source>
        <dbReference type="ARBA" id="ARBA00023180"/>
    </source>
</evidence>
<evidence type="ECO:0000256" key="3">
    <source>
        <dbReference type="ARBA" id="ARBA00022475"/>
    </source>
</evidence>
<reference evidence="11" key="1">
    <citation type="submission" date="2021-12" db="EMBL/GenBank/DDBJ databases">
        <authorList>
            <person name="King R."/>
        </authorList>
    </citation>
    <scope>NUCLEOTIDE SEQUENCE</scope>
</reference>
<keyword evidence="3" id="KW-1003">Cell membrane</keyword>
<evidence type="ECO:0000256" key="1">
    <source>
        <dbReference type="ARBA" id="ARBA00004651"/>
    </source>
</evidence>
<feature type="domain" description="Ionotropic glutamate receptor C-terminal" evidence="10">
    <location>
        <begin position="183"/>
        <end position="287"/>
    </location>
</feature>
<dbReference type="Proteomes" id="UP001152759">
    <property type="component" value="Unassembled WGS sequence"/>
</dbReference>
<evidence type="ECO:0000313" key="12">
    <source>
        <dbReference type="Proteomes" id="UP001152759"/>
    </source>
</evidence>
<evidence type="ECO:0000313" key="11">
    <source>
        <dbReference type="EMBL" id="CAH0747422.1"/>
    </source>
</evidence>
<feature type="transmembrane region" description="Helical" evidence="9">
    <location>
        <begin position="184"/>
        <end position="203"/>
    </location>
</feature>
<dbReference type="AlphaFoldDB" id="A0AAI8UUZ5"/>
<protein>
    <recommendedName>
        <fullName evidence="10">Ionotropic glutamate receptor C-terminal domain-containing protein</fullName>
    </recommendedName>
</protein>
<evidence type="ECO:0000256" key="4">
    <source>
        <dbReference type="ARBA" id="ARBA00022692"/>
    </source>
</evidence>
<evidence type="ECO:0000256" key="6">
    <source>
        <dbReference type="ARBA" id="ARBA00023136"/>
    </source>
</evidence>
<dbReference type="GO" id="GO:0005886">
    <property type="term" value="C:plasma membrane"/>
    <property type="evidence" value="ECO:0007669"/>
    <property type="project" value="UniProtKB-SubCell"/>
</dbReference>
<accession>A0AAI8UUZ5</accession>
<keyword evidence="4 9" id="KW-0812">Transmembrane</keyword>
<evidence type="ECO:0000256" key="7">
    <source>
        <dbReference type="ARBA" id="ARBA00023170"/>
    </source>
</evidence>
<comment type="caution">
    <text evidence="11">The sequence shown here is derived from an EMBL/GenBank/DDBJ whole genome shotgun (WGS) entry which is preliminary data.</text>
</comment>
<keyword evidence="7" id="KW-0675">Receptor</keyword>
<comment type="similarity">
    <text evidence="2">Belongs to the glutamate-gated ion channel (TC 1.A.10.1) family.</text>
</comment>
<dbReference type="KEGG" id="btab:109044719"/>
<feature type="transmembrane region" description="Helical" evidence="9">
    <location>
        <begin position="250"/>
        <end position="271"/>
    </location>
</feature>
<evidence type="ECO:0000256" key="9">
    <source>
        <dbReference type="SAM" id="Phobius"/>
    </source>
</evidence>
<dbReference type="InterPro" id="IPR052192">
    <property type="entry name" value="Insect_Ionotropic_Sensory_Rcpt"/>
</dbReference>
<name>A0AAI8UUZ5_BEMTA</name>
<comment type="subcellular location">
    <subcellularLocation>
        <location evidence="1">Cell membrane</location>
        <topology evidence="1">Multi-pass membrane protein</topology>
    </subcellularLocation>
</comment>
<dbReference type="SMR" id="A0AAI8UUZ5"/>
<keyword evidence="12" id="KW-1185">Reference proteome</keyword>
<proteinExistence type="inferred from homology"/>
<evidence type="ECO:0000256" key="5">
    <source>
        <dbReference type="ARBA" id="ARBA00022989"/>
    </source>
</evidence>
<dbReference type="EMBL" id="CAKKNF020000022">
    <property type="protein sequence ID" value="CAH0747422.1"/>
    <property type="molecule type" value="Genomic_DNA"/>
</dbReference>
<gene>
    <name evidence="11" type="ORF">BEMITA_LOCUS139</name>
</gene>
<dbReference type="InterPro" id="IPR001320">
    <property type="entry name" value="Iontro_rcpt_C"/>
</dbReference>
<dbReference type="Gene3D" id="3.40.190.10">
    <property type="entry name" value="Periplasmic binding protein-like II"/>
    <property type="match status" value="1"/>
</dbReference>
<feature type="transmembrane region" description="Helical" evidence="9">
    <location>
        <begin position="442"/>
        <end position="463"/>
    </location>
</feature>
<dbReference type="PANTHER" id="PTHR42643">
    <property type="entry name" value="IONOTROPIC RECEPTOR 20A-RELATED"/>
    <property type="match status" value="1"/>
</dbReference>
<sequence length="546" mass="62942">MTSSPLIEMFLMTMCTNYPVLNVTTTEPPPWQWVPERKTPKDVKFFCKLKQVPQLRKELLRGKKLRVITIDHWPVSWIQDVNGTMIGRGIAFEILNTLQEKFGFTYEIRLPSSMSLLDEKGTITDMLKNRQADMVAAFVPNLPDLENVLEWGAELCQYEYVILTRRPSESATGSGLLAPFAREVWFFILAAVIFTGPVIWVIMKIRAWMCGPSQVFSLADCVWFVYGALMKQGSTLSPIHDSTRVLFAGWWIFIMILTAFYTANLTAFLTLSKFTLSIHTVDDIAWYGKWMAEKGAAVEYSVQMDDQLQVLRKSLNRGRGSYINLTEIDQDHLADLVMDGALFLQDRFWLNFFMLNMEKRVQEGEQHCQFVLTLEKFLTASLSFVYPKNSILPRIFNPIMLSYVESGIIKHLLTKDLPDATICPLDLGSMERKLRNSDLSTTYFVILGGFTSACLVFLFEFIIRRYHPEEDVFLWPNNDKVGIVDAKPKMNPFSHFMNLKVHPTKIPGMHTTINGREYMVYNNRDGQRKLIPVRTPSALLFYKWQQ</sequence>
<dbReference type="SUPFAM" id="SSF53850">
    <property type="entry name" value="Periplasmic binding protein-like II"/>
    <property type="match status" value="1"/>
</dbReference>
<feature type="transmembrane region" description="Helical" evidence="9">
    <location>
        <begin position="215"/>
        <end position="230"/>
    </location>
</feature>